<reference evidence="1" key="1">
    <citation type="journal article" date="2020" name="Microorganisms">
        <title>Reliable Identification of Environmental Pseudomonas Isolates Using the rpoD Gene.</title>
        <authorList>
            <consortium name="The Broad Institute Genome Sequencing Platform"/>
            <person name="Girard L."/>
            <person name="Lood C."/>
            <person name="Rokni-Zadeh H."/>
            <person name="van Noort V."/>
            <person name="Lavigne R."/>
            <person name="De Mot R."/>
        </authorList>
    </citation>
    <scope>NUCLEOTIDE SEQUENCE</scope>
    <source>
        <strain evidence="1">BW13M1</strain>
    </source>
</reference>
<reference evidence="1" key="2">
    <citation type="submission" date="2020-07" db="EMBL/GenBank/DDBJ databases">
        <authorList>
            <person name="Lood C."/>
            <person name="Girard L."/>
        </authorList>
    </citation>
    <scope>NUCLEOTIDE SEQUENCE</scope>
    <source>
        <strain evidence="1">BW13M1</strain>
    </source>
</reference>
<name>A0A923GAH0_9PSED</name>
<organism evidence="1">
    <name type="scientific">Pseudomonas peradeniyensis</name>
    <dbReference type="NCBI Taxonomy" id="2745488"/>
    <lineage>
        <taxon>Bacteria</taxon>
        <taxon>Pseudomonadati</taxon>
        <taxon>Pseudomonadota</taxon>
        <taxon>Gammaproteobacteria</taxon>
        <taxon>Pseudomonadales</taxon>
        <taxon>Pseudomonadaceae</taxon>
        <taxon>Pseudomonas</taxon>
    </lineage>
</organism>
<dbReference type="RefSeq" id="WP_186732998.1">
    <property type="nucleotide sequence ID" value="NZ_JABWRJ020000005.1"/>
</dbReference>
<gene>
    <name evidence="1" type="ORF">HU751_10080</name>
</gene>
<evidence type="ECO:0000313" key="1">
    <source>
        <dbReference type="EMBL" id="MBC3446118.1"/>
    </source>
</evidence>
<dbReference type="EMBL" id="JABWRJ010000010">
    <property type="protein sequence ID" value="MBC3446118.1"/>
    <property type="molecule type" value="Genomic_DNA"/>
</dbReference>
<sequence>MGLNEKWVPGFGEVFTWFAMDKFGRIAVMLNNCYGAIPEVLLRLEEVERVLDSISEFVWQESQEYSDYPPAKQGGFAVDLYSAWRWQEKSKASVASALQNDLEERLNYSEANLASNKGLFVYHAVEGSRAGEDYPEGYAGDTAMGDYFRFLVPGEYATLEDFPVGLRRGLVVSDSLDFSLLQMLESRLVSQHFCSLYRA</sequence>
<comment type="caution">
    <text evidence="1">The sequence shown here is derived from an EMBL/GenBank/DDBJ whole genome shotgun (WGS) entry which is preliminary data.</text>
</comment>
<proteinExistence type="predicted"/>
<accession>A0A923GAH0</accession>
<dbReference type="AlphaFoldDB" id="A0A923GAH0"/>
<protein>
    <submittedName>
        <fullName evidence="1">Uncharacterized protein</fullName>
    </submittedName>
</protein>